<organism evidence="1 2">
    <name type="scientific">Trichinella murrelli</name>
    <dbReference type="NCBI Taxonomy" id="144512"/>
    <lineage>
        <taxon>Eukaryota</taxon>
        <taxon>Metazoa</taxon>
        <taxon>Ecdysozoa</taxon>
        <taxon>Nematoda</taxon>
        <taxon>Enoplea</taxon>
        <taxon>Dorylaimia</taxon>
        <taxon>Trichinellida</taxon>
        <taxon>Trichinellidae</taxon>
        <taxon>Trichinella</taxon>
    </lineage>
</organism>
<accession>A0A0V0TNI7</accession>
<dbReference type="Proteomes" id="UP000055048">
    <property type="component" value="Unassembled WGS sequence"/>
</dbReference>
<comment type="caution">
    <text evidence="1">The sequence shown here is derived from an EMBL/GenBank/DDBJ whole genome shotgun (WGS) entry which is preliminary data.</text>
</comment>
<protein>
    <submittedName>
        <fullName evidence="1">Uncharacterized protein</fullName>
    </submittedName>
</protein>
<name>A0A0V0TNI7_9BILA</name>
<sequence length="53" mass="6181">MVEFDLKTNIMLNFLGKSRTENLAKLFLTQARPYCLRALQAEWVATCKNFVNE</sequence>
<dbReference type="EMBL" id="JYDJ01000195">
    <property type="protein sequence ID" value="KRX40589.1"/>
    <property type="molecule type" value="Genomic_DNA"/>
</dbReference>
<gene>
    <name evidence="1" type="ORF">T05_6089</name>
</gene>
<evidence type="ECO:0000313" key="2">
    <source>
        <dbReference type="Proteomes" id="UP000055048"/>
    </source>
</evidence>
<reference evidence="1 2" key="1">
    <citation type="submission" date="2015-01" db="EMBL/GenBank/DDBJ databases">
        <title>Evolution of Trichinella species and genotypes.</title>
        <authorList>
            <person name="Korhonen P.K."/>
            <person name="Edoardo P."/>
            <person name="Giuseppe L.R."/>
            <person name="Gasser R.B."/>
        </authorList>
    </citation>
    <scope>NUCLEOTIDE SEQUENCE [LARGE SCALE GENOMIC DNA]</scope>
    <source>
        <strain evidence="1">ISS417</strain>
    </source>
</reference>
<evidence type="ECO:0000313" key="1">
    <source>
        <dbReference type="EMBL" id="KRX40589.1"/>
    </source>
</evidence>
<proteinExistence type="predicted"/>
<keyword evidence="2" id="KW-1185">Reference proteome</keyword>
<dbReference type="AlphaFoldDB" id="A0A0V0TNI7"/>